<evidence type="ECO:0000256" key="5">
    <source>
        <dbReference type="ARBA" id="ARBA00022989"/>
    </source>
</evidence>
<keyword evidence="3" id="KW-1003">Cell membrane</keyword>
<dbReference type="GO" id="GO:0005886">
    <property type="term" value="C:plasma membrane"/>
    <property type="evidence" value="ECO:0007669"/>
    <property type="project" value="UniProtKB-SubCell"/>
</dbReference>
<dbReference type="InterPro" id="IPR009318">
    <property type="entry name" value="Gustatory_rcpt"/>
</dbReference>
<evidence type="ECO:0000256" key="2">
    <source>
        <dbReference type="ARBA" id="ARBA00005327"/>
    </source>
</evidence>
<protein>
    <submittedName>
        <fullName evidence="9">Gustatory receptor 3</fullName>
    </submittedName>
</protein>
<evidence type="ECO:0000256" key="1">
    <source>
        <dbReference type="ARBA" id="ARBA00004651"/>
    </source>
</evidence>
<dbReference type="EMBL" id="KT381523">
    <property type="protein sequence ID" value="ALR72529.1"/>
    <property type="molecule type" value="mRNA"/>
</dbReference>
<dbReference type="PANTHER" id="PTHR21421:SF29">
    <property type="entry name" value="GUSTATORY RECEPTOR 5A FOR TREHALOSE-RELATED"/>
    <property type="match status" value="1"/>
</dbReference>
<dbReference type="Pfam" id="PF06151">
    <property type="entry name" value="Trehalose_recp"/>
    <property type="match status" value="1"/>
</dbReference>
<keyword evidence="5 8" id="KW-1133">Transmembrane helix</keyword>
<feature type="transmembrane region" description="Helical" evidence="8">
    <location>
        <begin position="25"/>
        <end position="47"/>
    </location>
</feature>
<name>A0A0S3J3E3_9CUCU</name>
<dbReference type="AlphaFoldDB" id="A0A0S3J3E3"/>
<evidence type="ECO:0000256" key="3">
    <source>
        <dbReference type="ARBA" id="ARBA00022475"/>
    </source>
</evidence>
<evidence type="ECO:0000256" key="7">
    <source>
        <dbReference type="ARBA" id="ARBA00023170"/>
    </source>
</evidence>
<evidence type="ECO:0000256" key="4">
    <source>
        <dbReference type="ARBA" id="ARBA00022692"/>
    </source>
</evidence>
<comment type="similarity">
    <text evidence="2">Belongs to the insect chemoreceptor superfamily. Gustatory receptor (GR) family. Gr5a subfamily.</text>
</comment>
<reference evidence="9" key="1">
    <citation type="journal article" date="2015" name="BMC Genomics">
        <title>Candidate chemosensory genes identified in Colaphellus bowringi by antennal transcriptome analysis.</title>
        <authorList>
            <person name="Li X.M."/>
            <person name="Zhu X.Y."/>
            <person name="Wang Z.Q."/>
            <person name="Wang Y."/>
            <person name="He P."/>
            <person name="Chen G."/>
            <person name="Sun L."/>
            <person name="Deng D.G."/>
            <person name="Zhang Y.N."/>
        </authorList>
    </citation>
    <scope>NUCLEOTIDE SEQUENCE</scope>
</reference>
<feature type="transmembrane region" description="Helical" evidence="8">
    <location>
        <begin position="96"/>
        <end position="119"/>
    </location>
</feature>
<dbReference type="PANTHER" id="PTHR21421">
    <property type="entry name" value="GUSTATORY RECEPTOR"/>
    <property type="match status" value="1"/>
</dbReference>
<evidence type="ECO:0000256" key="6">
    <source>
        <dbReference type="ARBA" id="ARBA00023136"/>
    </source>
</evidence>
<comment type="subcellular location">
    <subcellularLocation>
        <location evidence="1">Cell membrane</location>
        <topology evidence="1">Multi-pass membrane protein</topology>
    </subcellularLocation>
</comment>
<keyword evidence="4 8" id="KW-0812">Transmembrane</keyword>
<feature type="non-terminal residue" evidence="9">
    <location>
        <position position="1"/>
    </location>
</feature>
<proteinExistence type="evidence at transcript level"/>
<keyword evidence="7 9" id="KW-0675">Receptor</keyword>
<keyword evidence="6 8" id="KW-0472">Membrane</keyword>
<sequence length="120" mass="13729">MNILFVVTQLYKGLTTRRTTVDQCYFVFSFGMIILRLVGVTLCGSTVHTQSKKPLAHLVSLKSEFYNVEVKRLILQIHCHDDSLSGNQFFTITRPLIFEMATVIITYVLFMLQASITIYS</sequence>
<organism evidence="9">
    <name type="scientific">Colaphellus bowringi</name>
    <dbReference type="NCBI Taxonomy" id="561076"/>
    <lineage>
        <taxon>Eukaryota</taxon>
        <taxon>Metazoa</taxon>
        <taxon>Ecdysozoa</taxon>
        <taxon>Arthropoda</taxon>
        <taxon>Hexapoda</taxon>
        <taxon>Insecta</taxon>
        <taxon>Pterygota</taxon>
        <taxon>Neoptera</taxon>
        <taxon>Endopterygota</taxon>
        <taxon>Coleoptera</taxon>
        <taxon>Polyphaga</taxon>
        <taxon>Cucujiformia</taxon>
        <taxon>Chrysomeloidea</taxon>
        <taxon>Chrysomelidae</taxon>
        <taxon>Chrysomelinae</taxon>
        <taxon>Chrysomelini</taxon>
        <taxon>Colaphellus</taxon>
    </lineage>
</organism>
<accession>A0A0S3J3E3</accession>
<dbReference type="GO" id="GO:0008527">
    <property type="term" value="F:taste receptor activity"/>
    <property type="evidence" value="ECO:0007669"/>
    <property type="project" value="InterPro"/>
</dbReference>
<evidence type="ECO:0000256" key="8">
    <source>
        <dbReference type="SAM" id="Phobius"/>
    </source>
</evidence>
<dbReference type="GO" id="GO:0050916">
    <property type="term" value="P:sensory perception of sweet taste"/>
    <property type="evidence" value="ECO:0007669"/>
    <property type="project" value="UniProtKB-ARBA"/>
</dbReference>
<evidence type="ECO:0000313" key="9">
    <source>
        <dbReference type="EMBL" id="ALR72529.1"/>
    </source>
</evidence>
<reference evidence="9" key="2">
    <citation type="submission" date="2015-08" db="EMBL/GenBank/DDBJ databases">
        <authorList>
            <person name="Babu N.S."/>
            <person name="Beckwith C.J."/>
            <person name="Beseler K.G."/>
            <person name="Brison A."/>
            <person name="Carone J.V."/>
            <person name="Caskin T.P."/>
            <person name="Diamond M."/>
            <person name="Durham M.E."/>
            <person name="Foxe J.M."/>
            <person name="Go M."/>
            <person name="Henderson B.A."/>
            <person name="Jones I.B."/>
            <person name="McGettigan J.A."/>
            <person name="Micheletti S.J."/>
            <person name="Nasrallah M.E."/>
            <person name="Ortiz D."/>
            <person name="Piller C.R."/>
            <person name="Privatt S.R."/>
            <person name="Schneider S.L."/>
            <person name="Sharp S."/>
            <person name="Smith T.C."/>
            <person name="Stanton J.D."/>
            <person name="Ullery H.E."/>
            <person name="Wilson R.J."/>
            <person name="Serrano M.G."/>
            <person name="Buck G."/>
            <person name="Lee V."/>
            <person name="Wang Y."/>
            <person name="Carvalho R."/>
            <person name="Voegtly L."/>
            <person name="Shi R."/>
            <person name="Duckworth R."/>
            <person name="Johnson A."/>
            <person name="Loviza R."/>
            <person name="Walstead R."/>
            <person name="Shah Z."/>
            <person name="Kiflezghi M."/>
            <person name="Wade K."/>
            <person name="Ball S.L."/>
            <person name="Bradley K.W."/>
            <person name="Asai D.J."/>
            <person name="Bowman C.A."/>
            <person name="Russell D.A."/>
            <person name="Pope W.H."/>
            <person name="Jacobs-Sera D."/>
            <person name="Hendrix R.W."/>
            <person name="Hatfull G.F."/>
        </authorList>
    </citation>
    <scope>NUCLEOTIDE SEQUENCE</scope>
</reference>